<gene>
    <name evidence="1" type="ORF">ARMOST_06171</name>
</gene>
<proteinExistence type="predicted"/>
<evidence type="ECO:0000313" key="2">
    <source>
        <dbReference type="Proteomes" id="UP000219338"/>
    </source>
</evidence>
<accession>A0A284R288</accession>
<keyword evidence="2" id="KW-1185">Reference proteome</keyword>
<dbReference type="EMBL" id="FUEG01000004">
    <property type="protein sequence ID" value="SJL02833.1"/>
    <property type="molecule type" value="Genomic_DNA"/>
</dbReference>
<evidence type="ECO:0000313" key="1">
    <source>
        <dbReference type="EMBL" id="SJL02833.1"/>
    </source>
</evidence>
<organism evidence="1 2">
    <name type="scientific">Armillaria ostoyae</name>
    <name type="common">Armillaria root rot fungus</name>
    <dbReference type="NCBI Taxonomy" id="47428"/>
    <lineage>
        <taxon>Eukaryota</taxon>
        <taxon>Fungi</taxon>
        <taxon>Dikarya</taxon>
        <taxon>Basidiomycota</taxon>
        <taxon>Agaricomycotina</taxon>
        <taxon>Agaricomycetes</taxon>
        <taxon>Agaricomycetidae</taxon>
        <taxon>Agaricales</taxon>
        <taxon>Marasmiineae</taxon>
        <taxon>Physalacriaceae</taxon>
        <taxon>Armillaria</taxon>
    </lineage>
</organism>
<reference evidence="2" key="1">
    <citation type="journal article" date="2017" name="Nat. Ecol. Evol.">
        <title>Genome expansion and lineage-specific genetic innovations in the forest pathogenic fungi Armillaria.</title>
        <authorList>
            <person name="Sipos G."/>
            <person name="Prasanna A.N."/>
            <person name="Walter M.C."/>
            <person name="O'Connor E."/>
            <person name="Balint B."/>
            <person name="Krizsan K."/>
            <person name="Kiss B."/>
            <person name="Hess J."/>
            <person name="Varga T."/>
            <person name="Slot J."/>
            <person name="Riley R."/>
            <person name="Boka B."/>
            <person name="Rigling D."/>
            <person name="Barry K."/>
            <person name="Lee J."/>
            <person name="Mihaltcheva S."/>
            <person name="LaButti K."/>
            <person name="Lipzen A."/>
            <person name="Waldron R."/>
            <person name="Moloney N.M."/>
            <person name="Sperisen C."/>
            <person name="Kredics L."/>
            <person name="Vagvoelgyi C."/>
            <person name="Patrignani A."/>
            <person name="Fitzpatrick D."/>
            <person name="Nagy I."/>
            <person name="Doyle S."/>
            <person name="Anderson J.B."/>
            <person name="Grigoriev I.V."/>
            <person name="Gueldener U."/>
            <person name="Muensterkoetter M."/>
            <person name="Nagy L.G."/>
        </authorList>
    </citation>
    <scope>NUCLEOTIDE SEQUENCE [LARGE SCALE GENOMIC DNA]</scope>
    <source>
        <strain evidence="2">C18/9</strain>
    </source>
</reference>
<dbReference type="AlphaFoldDB" id="A0A284R288"/>
<sequence length="278" mass="29953">MLARNSRLKIADVVEVSGVLYIENVSSVAVLVLLVEAFKGENKEDVQEFRPRIANLILVIDGIVPVQGERGAPERRVEVAIVAEGEGSEDSTWVLDATFYGTFHRKDFAFPRRLSMPSDLQQYGNVLEQSVGGSVLSSFGASKIASTDPSDAVNCCSPSGRLWVFRHQRLMPLLQDIALGYRSRVFSECHNMLSLARASSLSTAQALSATTMPAHSICLRVARVAEAAGDSVPYINNVAVIVVKLPGACKEQDKCEGTSVLTPSFVCNGSGEPPSLLL</sequence>
<protein>
    <submittedName>
        <fullName evidence="1">Uncharacterized protein</fullName>
    </submittedName>
</protein>
<dbReference type="Proteomes" id="UP000219338">
    <property type="component" value="Unassembled WGS sequence"/>
</dbReference>
<name>A0A284R288_ARMOS</name>